<keyword evidence="4" id="KW-0449">Lipoprotein</keyword>
<dbReference type="InterPro" id="IPR002372">
    <property type="entry name" value="PQQ_rpt_dom"/>
</dbReference>
<feature type="chain" id="PRO_5031668305" description="Outer membrane protein assembly factor BamB" evidence="5">
    <location>
        <begin position="25"/>
        <end position="378"/>
    </location>
</feature>
<evidence type="ECO:0000313" key="8">
    <source>
        <dbReference type="Proteomes" id="UP000521868"/>
    </source>
</evidence>
<comment type="similarity">
    <text evidence="4">Belongs to the BamB family.</text>
</comment>
<dbReference type="NCBIfam" id="TIGR03300">
    <property type="entry name" value="assembly_YfgL"/>
    <property type="match status" value="1"/>
</dbReference>
<dbReference type="GO" id="GO:0051205">
    <property type="term" value="P:protein insertion into membrane"/>
    <property type="evidence" value="ECO:0007669"/>
    <property type="project" value="UniProtKB-UniRule"/>
</dbReference>
<sequence length="378" mass="38558">MRAACSAIAAAALLAGCSAMPSFLGLGGAEKPKPAELAPNVALIAVRPAWTARVGEVSAPMSVSVNGNTIAIASVDGTVAAIDAASGRDLWRGSAGGPIAAGVGSDGTTAAVVTRANELVALAGGKPVWREQLPAVSYTAPFVAGGRVFVLTADRSVSAFDARNGRRLWTQQRPGEPLVLRHGGVMLAVGDTLVVGLSGRLAGLDPLTGRVRWEAPIAVPRGVNDVERLVDLVGSASRVGDSVCARAFQAAVGCVNAARGAVAWTKPASGAEGLHGDERLVFGTEADGKVVAWKRENGDRAWVSELLRHRGLTAPLSLGRSVVVGDSTGLVHLLSREDGSPLNRLATDGSPIMAAPVVAGNTLVVLTRNGGLYGFIPE</sequence>
<comment type="caution">
    <text evidence="7">The sequence shown here is derived from an EMBL/GenBank/DDBJ whole genome shotgun (WGS) entry which is preliminary data.</text>
</comment>
<dbReference type="PROSITE" id="PS51257">
    <property type="entry name" value="PROKAR_LIPOPROTEIN"/>
    <property type="match status" value="1"/>
</dbReference>
<dbReference type="GO" id="GO:0043165">
    <property type="term" value="P:Gram-negative-bacterium-type cell outer membrane assembly"/>
    <property type="evidence" value="ECO:0007669"/>
    <property type="project" value="UniProtKB-UniRule"/>
</dbReference>
<dbReference type="InterPro" id="IPR015943">
    <property type="entry name" value="WD40/YVTN_repeat-like_dom_sf"/>
</dbReference>
<dbReference type="Pfam" id="PF13360">
    <property type="entry name" value="PQQ_2"/>
    <property type="match status" value="1"/>
</dbReference>
<dbReference type="InterPro" id="IPR018391">
    <property type="entry name" value="PQQ_b-propeller_rpt"/>
</dbReference>
<proteinExistence type="inferred from homology"/>
<evidence type="ECO:0000313" key="7">
    <source>
        <dbReference type="EMBL" id="NKE64365.1"/>
    </source>
</evidence>
<keyword evidence="3 4" id="KW-0998">Cell outer membrane</keyword>
<organism evidence="7 8">
    <name type="scientific">Ramlibacter lithotrophicus</name>
    <dbReference type="NCBI Taxonomy" id="2606681"/>
    <lineage>
        <taxon>Bacteria</taxon>
        <taxon>Pseudomonadati</taxon>
        <taxon>Pseudomonadota</taxon>
        <taxon>Betaproteobacteria</taxon>
        <taxon>Burkholderiales</taxon>
        <taxon>Comamonadaceae</taxon>
        <taxon>Ramlibacter</taxon>
    </lineage>
</organism>
<name>A0A7X6DBZ3_9BURK</name>
<keyword evidence="2 4" id="KW-0472">Membrane</keyword>
<dbReference type="SUPFAM" id="SSF50998">
    <property type="entry name" value="Quinoprotein alcohol dehydrogenase-like"/>
    <property type="match status" value="1"/>
</dbReference>
<dbReference type="AlphaFoldDB" id="A0A7X6DBZ3"/>
<protein>
    <recommendedName>
        <fullName evidence="4">Outer membrane protein assembly factor BamB</fullName>
    </recommendedName>
</protein>
<feature type="domain" description="Pyrrolo-quinoline quinone repeat" evidence="6">
    <location>
        <begin position="76"/>
        <end position="302"/>
    </location>
</feature>
<dbReference type="PANTHER" id="PTHR34512:SF30">
    <property type="entry name" value="OUTER MEMBRANE PROTEIN ASSEMBLY FACTOR BAMB"/>
    <property type="match status" value="1"/>
</dbReference>
<evidence type="ECO:0000256" key="4">
    <source>
        <dbReference type="HAMAP-Rule" id="MF_00923"/>
    </source>
</evidence>
<evidence type="ECO:0000256" key="5">
    <source>
        <dbReference type="SAM" id="SignalP"/>
    </source>
</evidence>
<comment type="function">
    <text evidence="4">Part of the outer membrane protein assembly complex, which is involved in assembly and insertion of beta-barrel proteins into the outer membrane.</text>
</comment>
<dbReference type="GO" id="GO:0009279">
    <property type="term" value="C:cell outer membrane"/>
    <property type="evidence" value="ECO:0007669"/>
    <property type="project" value="UniProtKB-SubCell"/>
</dbReference>
<evidence type="ECO:0000256" key="1">
    <source>
        <dbReference type="ARBA" id="ARBA00022729"/>
    </source>
</evidence>
<dbReference type="Proteomes" id="UP000521868">
    <property type="component" value="Unassembled WGS sequence"/>
</dbReference>
<dbReference type="Gene3D" id="2.130.10.10">
    <property type="entry name" value="YVTN repeat-like/Quinoprotein amine dehydrogenase"/>
    <property type="match status" value="1"/>
</dbReference>
<dbReference type="HAMAP" id="MF_00923">
    <property type="entry name" value="OM_assembly_BamB"/>
    <property type="match status" value="1"/>
</dbReference>
<comment type="subcellular location">
    <subcellularLocation>
        <location evidence="4">Cell outer membrane</location>
        <topology evidence="4">Lipid-anchor</topology>
    </subcellularLocation>
</comment>
<comment type="subunit">
    <text evidence="4">Part of the Bam complex.</text>
</comment>
<dbReference type="PANTHER" id="PTHR34512">
    <property type="entry name" value="CELL SURFACE PROTEIN"/>
    <property type="match status" value="1"/>
</dbReference>
<keyword evidence="8" id="KW-1185">Reference proteome</keyword>
<reference evidence="7 8" key="1">
    <citation type="journal article" date="2020" name="Nature">
        <title>Bacterial chemolithoautotrophy via manganese oxidation.</title>
        <authorList>
            <person name="Yu H."/>
            <person name="Leadbetter J.R."/>
        </authorList>
    </citation>
    <scope>NUCLEOTIDE SEQUENCE [LARGE SCALE GENOMIC DNA]</scope>
    <source>
        <strain evidence="7 8">RBP-1</strain>
    </source>
</reference>
<dbReference type="EMBL" id="VTOX01000001">
    <property type="protein sequence ID" value="NKE64365.1"/>
    <property type="molecule type" value="Genomic_DNA"/>
</dbReference>
<evidence type="ECO:0000256" key="3">
    <source>
        <dbReference type="ARBA" id="ARBA00023237"/>
    </source>
</evidence>
<dbReference type="InterPro" id="IPR011047">
    <property type="entry name" value="Quinoprotein_ADH-like_sf"/>
</dbReference>
<gene>
    <name evidence="4 7" type="primary">bamB</name>
    <name evidence="7" type="ORF">RAMLITH_00905</name>
</gene>
<keyword evidence="4" id="KW-0564">Palmitate</keyword>
<dbReference type="InterPro" id="IPR017687">
    <property type="entry name" value="BamB"/>
</dbReference>
<dbReference type="SMART" id="SM00564">
    <property type="entry name" value="PQQ"/>
    <property type="match status" value="4"/>
</dbReference>
<evidence type="ECO:0000256" key="2">
    <source>
        <dbReference type="ARBA" id="ARBA00023136"/>
    </source>
</evidence>
<evidence type="ECO:0000259" key="6">
    <source>
        <dbReference type="Pfam" id="PF13360"/>
    </source>
</evidence>
<keyword evidence="1 4" id="KW-0732">Signal</keyword>
<accession>A0A7X6DBZ3</accession>
<feature type="signal peptide" evidence="5">
    <location>
        <begin position="1"/>
        <end position="24"/>
    </location>
</feature>